<reference evidence="17" key="1">
    <citation type="submission" date="2015-03" db="EMBL/GenBank/DDBJ databases">
        <authorList>
            <person name="Wibberg D."/>
        </authorList>
    </citation>
    <scope>NUCLEOTIDE SEQUENCE [LARGE SCALE GENOMIC DNA]</scope>
</reference>
<keyword evidence="8 14" id="KW-1133">Transmembrane helix</keyword>
<keyword evidence="9 14" id="KW-0443">Lipid metabolism</keyword>
<dbReference type="GO" id="GO:0006629">
    <property type="term" value="P:lipid metabolic process"/>
    <property type="evidence" value="ECO:0007669"/>
    <property type="project" value="UniProtKB-KW"/>
</dbReference>
<feature type="transmembrane region" description="Helical" evidence="14">
    <location>
        <begin position="251"/>
        <end position="281"/>
    </location>
</feature>
<feature type="transmembrane region" description="Helical" evidence="14">
    <location>
        <begin position="517"/>
        <end position="539"/>
    </location>
</feature>
<dbReference type="SUPFAM" id="SSF55729">
    <property type="entry name" value="Acyl-CoA N-acyltransferases (Nat)"/>
    <property type="match status" value="1"/>
</dbReference>
<dbReference type="STRING" id="483937.AMQ84_21530"/>
<comment type="similarity">
    <text evidence="2 14">Belongs to the LPG synthase family.</text>
</comment>
<dbReference type="GO" id="GO:0046677">
    <property type="term" value="P:response to antibiotic"/>
    <property type="evidence" value="ECO:0007669"/>
    <property type="project" value="UniProtKB-KW"/>
</dbReference>
<evidence type="ECO:0000256" key="4">
    <source>
        <dbReference type="ARBA" id="ARBA00021546"/>
    </source>
</evidence>
<protein>
    <recommendedName>
        <fullName evidence="4 14">Phosphatidylglycerol lysyltransferase</fullName>
        <ecNumber evidence="3 14">2.3.2.3</ecNumber>
    </recommendedName>
    <alternativeName>
        <fullName evidence="12 14">Lysylphosphatidylglycerol synthase</fullName>
    </alternativeName>
</protein>
<dbReference type="RefSeq" id="WP_039786450.1">
    <property type="nucleotide sequence ID" value="NZ_AGBD01000266.1"/>
</dbReference>
<dbReference type="PANTHER" id="PTHR34697">
    <property type="entry name" value="PHOSPHATIDYLGLYCEROL LYSYLTRANSFERASE"/>
    <property type="match status" value="1"/>
</dbReference>
<comment type="catalytic activity">
    <reaction evidence="13 14">
        <text>L-lysyl-tRNA(Lys) + a 1,2-diacyl-sn-glycero-3-phospho-(1'-sn-glycerol) = a 1,2-diacyl-sn-glycero-3-phospho-1'-(3'-O-L-lysyl)-sn-glycerol + tRNA(Lys)</text>
        <dbReference type="Rhea" id="RHEA:10668"/>
        <dbReference type="Rhea" id="RHEA-COMP:9696"/>
        <dbReference type="Rhea" id="RHEA-COMP:9697"/>
        <dbReference type="ChEBI" id="CHEBI:64716"/>
        <dbReference type="ChEBI" id="CHEBI:75792"/>
        <dbReference type="ChEBI" id="CHEBI:78442"/>
        <dbReference type="ChEBI" id="CHEBI:78529"/>
        <dbReference type="EC" id="2.3.2.3"/>
    </reaction>
</comment>
<dbReference type="GO" id="GO:0005886">
    <property type="term" value="C:plasma membrane"/>
    <property type="evidence" value="ECO:0007669"/>
    <property type="project" value="UniProtKB-SubCell"/>
</dbReference>
<keyword evidence="10 14" id="KW-0472">Membrane</keyword>
<dbReference type="KEGG" id="pri:PRIO_6450"/>
<feature type="transmembrane region" description="Helical" evidence="14">
    <location>
        <begin position="215"/>
        <end position="239"/>
    </location>
</feature>
<organism evidence="16 17">
    <name type="scientific">Paenibacillus riograndensis SBR5</name>
    <dbReference type="NCBI Taxonomy" id="1073571"/>
    <lineage>
        <taxon>Bacteria</taxon>
        <taxon>Bacillati</taxon>
        <taxon>Bacillota</taxon>
        <taxon>Bacilli</taxon>
        <taxon>Bacillales</taxon>
        <taxon>Paenibacillaceae</taxon>
        <taxon>Paenibacillus</taxon>
        <taxon>Paenibacillus sonchi group</taxon>
    </lineage>
</organism>
<comment type="function">
    <text evidence="14">Catalyzes the transfer of a lysyl group from L-lysyl-tRNA(Lys) to membrane-bound phosphatidylglycerol (PG), which produces lysylphosphatidylglycerol (LPG), a major component of the bacterial membrane with a positive net charge. LPG synthesis contributes to bacterial virulence as it is involved in the resistance mechanism against cationic antimicrobial peptides (CAMP) produces by the host's immune system (defensins, cathelicidins) and by the competing microorganisms.</text>
</comment>
<dbReference type="Proteomes" id="UP000033163">
    <property type="component" value="Chromosome I"/>
</dbReference>
<evidence type="ECO:0000256" key="12">
    <source>
        <dbReference type="ARBA" id="ARBA00031899"/>
    </source>
</evidence>
<evidence type="ECO:0000256" key="10">
    <source>
        <dbReference type="ARBA" id="ARBA00023136"/>
    </source>
</evidence>
<dbReference type="EMBL" id="LN831776">
    <property type="protein sequence ID" value="CQR58797.1"/>
    <property type="molecule type" value="Genomic_DNA"/>
</dbReference>
<evidence type="ECO:0000256" key="8">
    <source>
        <dbReference type="ARBA" id="ARBA00022989"/>
    </source>
</evidence>
<dbReference type="GO" id="GO:0055091">
    <property type="term" value="P:phospholipid homeostasis"/>
    <property type="evidence" value="ECO:0007669"/>
    <property type="project" value="TreeGrafter"/>
</dbReference>
<evidence type="ECO:0000256" key="11">
    <source>
        <dbReference type="ARBA" id="ARBA00023251"/>
    </source>
</evidence>
<evidence type="ECO:0000256" key="5">
    <source>
        <dbReference type="ARBA" id="ARBA00022475"/>
    </source>
</evidence>
<dbReference type="HOGENOM" id="CLU_008255_7_1_9"/>
<evidence type="ECO:0000256" key="2">
    <source>
        <dbReference type="ARBA" id="ARBA00008627"/>
    </source>
</evidence>
<evidence type="ECO:0000256" key="7">
    <source>
        <dbReference type="ARBA" id="ARBA00022692"/>
    </source>
</evidence>
<dbReference type="InterPro" id="IPR024320">
    <property type="entry name" value="LPG_synthase_C"/>
</dbReference>
<feature type="transmembrane region" description="Helical" evidence="14">
    <location>
        <begin position="177"/>
        <end position="195"/>
    </location>
</feature>
<feature type="transmembrane region" description="Helical" evidence="14">
    <location>
        <begin position="301"/>
        <end position="321"/>
    </location>
</feature>
<evidence type="ECO:0000256" key="9">
    <source>
        <dbReference type="ARBA" id="ARBA00023098"/>
    </source>
</evidence>
<dbReference type="PANTHER" id="PTHR34697:SF2">
    <property type="entry name" value="PHOSPHATIDYLGLYCEROL LYSYLTRANSFERASE"/>
    <property type="match status" value="1"/>
</dbReference>
<evidence type="ECO:0000313" key="16">
    <source>
        <dbReference type="EMBL" id="CQR58797.1"/>
    </source>
</evidence>
<evidence type="ECO:0000256" key="14">
    <source>
        <dbReference type="RuleBase" id="RU363042"/>
    </source>
</evidence>
<dbReference type="GO" id="GO:0050071">
    <property type="term" value="F:phosphatidylglycerol lysyltransferase activity"/>
    <property type="evidence" value="ECO:0007669"/>
    <property type="project" value="UniProtKB-EC"/>
</dbReference>
<evidence type="ECO:0000256" key="1">
    <source>
        <dbReference type="ARBA" id="ARBA00004651"/>
    </source>
</evidence>
<feature type="transmembrane region" description="Helical" evidence="14">
    <location>
        <begin position="142"/>
        <end position="165"/>
    </location>
</feature>
<sequence>MHSMKQTLERFKIVRLIVSIYRLKAVRALVPLGVIALVYLEGQHELKQVHLGLILRELRHVPAGAILEMMGVALLSVAVMSGYDYLIRRHFRLDLGRWSTFRYSWIANTFNNLIGFAGLAGVGLRTLLYKKSGVPASVLTPAIVFLSPLMITGLSLLSWGNILGLLPAAALLHEHRWLVFAVWGMALYLPFFIIVQRSALFAKWINRGQNRTPWLTVGASIGASLLEWLFAGITFWIIGGHLLGRIDFVTVFSIYVIAAIAGILSMAPGGIGAFDLIALLGLTQLGYRSDQAMAVLVIYRLFYYLIPWLIGLVLAALEIGLQGKKGADRNSAGIEPSLNVWQKIWGWPGQYTFLSDLGVWALGKLVFASGIILLLSAATPELLYRLRITEDLLSLPVMRISHHLSVLIGFMLILLSRGISLRVRRAFIWTSALLFAGAVFTFTKGFDYEEAVFLLVVAFILWISRARFYRISVPVSRQNTAWWLALTSFIALVYYLLGNYVHHGFLKHLPHGVEPEWLHRHSNVAVTAAGGLVFSWLLLTMMITLRPHRSGDELFADRDMERLRRFLGEHTGNSLTHMLFLGDKSFYWAQDGKVLFAFARVRDKLVVLGDPLGPRSLVNDGISEFRQDADLYGLAVVFYQATPDFLPIYHEQGYHFFKLGEEALVPLADFTLSGKKNADLRNVKSRFEREGYVFEVAEAPHPETLLDELRRISEEWLNGRSEKGYSLGWFKPAYLQLAQIALLRSKEGDVLAFASMAPGYDRGETASIDLMRHRRNTPNGTMDYLFIRLLEWAKEQGSLRFNLGNAPLSSVGHNSGALREEKLAHLVFVRGGHWYGFAGLRRYKEKFSPLWEPRYLAYPATLTLSILTLDLVRLVSRHPEAKEDQA</sequence>
<feature type="transmembrane region" description="Helical" evidence="14">
    <location>
        <begin position="103"/>
        <end position="122"/>
    </location>
</feature>
<feature type="transmembrane region" description="Helical" evidence="14">
    <location>
        <begin position="451"/>
        <end position="468"/>
    </location>
</feature>
<keyword evidence="7 14" id="KW-0812">Transmembrane</keyword>
<dbReference type="InterPro" id="IPR051211">
    <property type="entry name" value="PG_lysyltransferase"/>
</dbReference>
<evidence type="ECO:0000259" key="15">
    <source>
        <dbReference type="Pfam" id="PF09924"/>
    </source>
</evidence>
<feature type="transmembrane region" description="Helical" evidence="14">
    <location>
        <begin position="21"/>
        <end position="40"/>
    </location>
</feature>
<dbReference type="PATRIC" id="fig|1073571.4.peg.6890"/>
<keyword evidence="6 14" id="KW-0808">Transferase</keyword>
<dbReference type="EC" id="2.3.2.3" evidence="3 14"/>
<feature type="transmembrane region" description="Helical" evidence="14">
    <location>
        <begin position="480"/>
        <end position="497"/>
    </location>
</feature>
<dbReference type="Pfam" id="PF09924">
    <property type="entry name" value="LPG_synthase_C"/>
    <property type="match status" value="1"/>
</dbReference>
<evidence type="ECO:0000256" key="3">
    <source>
        <dbReference type="ARBA" id="ARBA00012014"/>
    </source>
</evidence>
<evidence type="ECO:0000256" key="6">
    <source>
        <dbReference type="ARBA" id="ARBA00022679"/>
    </source>
</evidence>
<dbReference type="Pfam" id="PF03706">
    <property type="entry name" value="LPG_synthase_TM"/>
    <property type="match status" value="1"/>
</dbReference>
<dbReference type="AlphaFoldDB" id="A0A0E4HE58"/>
<proteinExistence type="inferred from homology"/>
<feature type="transmembrane region" description="Helical" evidence="14">
    <location>
        <begin position="427"/>
        <end position="445"/>
    </location>
</feature>
<keyword evidence="11 14" id="KW-0046">Antibiotic resistance</keyword>
<dbReference type="InterPro" id="IPR016181">
    <property type="entry name" value="Acyl_CoA_acyltransferase"/>
</dbReference>
<comment type="subcellular location">
    <subcellularLocation>
        <location evidence="1 14">Cell membrane</location>
        <topology evidence="1 14">Multi-pass membrane protein</topology>
    </subcellularLocation>
</comment>
<dbReference type="NCBIfam" id="NF033480">
    <property type="entry name" value="bifunc_MprF"/>
    <property type="match status" value="1"/>
</dbReference>
<gene>
    <name evidence="14" type="primary">mprF</name>
    <name evidence="16" type="ORF">PRIO_6450</name>
</gene>
<feature type="transmembrane region" description="Helical" evidence="14">
    <location>
        <begin position="357"/>
        <end position="377"/>
    </location>
</feature>
<dbReference type="InterPro" id="IPR022791">
    <property type="entry name" value="L-PG_synthase/AglD"/>
</dbReference>
<feature type="transmembrane region" description="Helical" evidence="14">
    <location>
        <begin position="60"/>
        <end position="83"/>
    </location>
</feature>
<evidence type="ECO:0000256" key="13">
    <source>
        <dbReference type="ARBA" id="ARBA00047540"/>
    </source>
</evidence>
<feature type="transmembrane region" description="Helical" evidence="14">
    <location>
        <begin position="397"/>
        <end position="415"/>
    </location>
</feature>
<feature type="domain" description="Phosphatidylglycerol lysyltransferase C-terminal" evidence="15">
    <location>
        <begin position="565"/>
        <end position="858"/>
    </location>
</feature>
<accession>A0A0E4HE58</accession>
<evidence type="ECO:0000313" key="17">
    <source>
        <dbReference type="Proteomes" id="UP000033163"/>
    </source>
</evidence>
<name>A0A0E4HE58_9BACL</name>
<keyword evidence="5" id="KW-1003">Cell membrane</keyword>